<organism evidence="2">
    <name type="scientific">viral metagenome</name>
    <dbReference type="NCBI Taxonomy" id="1070528"/>
    <lineage>
        <taxon>unclassified sequences</taxon>
        <taxon>metagenomes</taxon>
        <taxon>organismal metagenomes</taxon>
    </lineage>
</organism>
<keyword evidence="1" id="KW-0175">Coiled coil</keyword>
<dbReference type="EMBL" id="MN740555">
    <property type="protein sequence ID" value="QHS77552.1"/>
    <property type="molecule type" value="Genomic_DNA"/>
</dbReference>
<name>A0A6C0AD18_9ZZZZ</name>
<feature type="coiled-coil region" evidence="1">
    <location>
        <begin position="314"/>
        <end position="429"/>
    </location>
</feature>
<evidence type="ECO:0000256" key="1">
    <source>
        <dbReference type="SAM" id="Coils"/>
    </source>
</evidence>
<sequence length="543" mass="65122">MEFFEKTIENFNSKTSQSIEEHKLYFINSVHKLANEVHSHNTKIDKMFLEQFKDMLEENNYEILNPHIVVEMKDGKPHKVLESWDTNKGVLPHLKFMSEYYIYEGLEINDKFMEEFFDGYNISNSKGQGGNNFGIKFNTYKELLNMSNDKLILKNYSSNNIYSPSKKYFKFDIHLKQSLKPNKSKKETGAFCGRSYKFKIDNYMNLYHPESGLYLMFNKIPYPDIAFILRDHTYLSKKTNYLNFEFNKSVYDSIDNRDNFFENINELIPPNYQEEIIIFKKLRDLFEYTKEESEDIDIDLSGLTNIRDPRDRLLEKYRLKISISNDKLEKLYENYDEFKQLYIEQNAELKDAKRIIQEFEKKEKNTESELVLNLKKEIANLKSNIFEFQKQFYSDELAHRTITQVEQEYLELELKYKKLKDQNANLVDELLSRKELIKTKEKVNKELSEELLMKEKTFTDKDMSNIELKKVLEEKDVELNKLRQILKNKENNDSTALEEALNERIHELEHKNEKLKEVNEKTQKERDEVVSEIFKIKSFMKKF</sequence>
<proteinExistence type="predicted"/>
<protein>
    <submittedName>
        <fullName evidence="2">Uncharacterized protein</fullName>
    </submittedName>
</protein>
<evidence type="ECO:0000313" key="2">
    <source>
        <dbReference type="EMBL" id="QHS77552.1"/>
    </source>
</evidence>
<reference evidence="2" key="1">
    <citation type="journal article" date="2020" name="Nature">
        <title>Giant virus diversity and host interactions through global metagenomics.</title>
        <authorList>
            <person name="Schulz F."/>
            <person name="Roux S."/>
            <person name="Paez-Espino D."/>
            <person name="Jungbluth S."/>
            <person name="Walsh D.A."/>
            <person name="Denef V.J."/>
            <person name="McMahon K.D."/>
            <person name="Konstantinidis K.T."/>
            <person name="Eloe-Fadrosh E.A."/>
            <person name="Kyrpides N.C."/>
            <person name="Woyke T."/>
        </authorList>
    </citation>
    <scope>NUCLEOTIDE SEQUENCE</scope>
    <source>
        <strain evidence="2">GVMAG-S-1004661-13</strain>
    </source>
</reference>
<dbReference type="AlphaFoldDB" id="A0A6C0AD18"/>
<accession>A0A6C0AD18</accession>
<feature type="coiled-coil region" evidence="1">
    <location>
        <begin position="465"/>
        <end position="532"/>
    </location>
</feature>